<evidence type="ECO:0000313" key="3">
    <source>
        <dbReference type="Proteomes" id="UP001162090"/>
    </source>
</evidence>
<feature type="region of interest" description="Disordered" evidence="1">
    <location>
        <begin position="1"/>
        <end position="20"/>
    </location>
</feature>
<feature type="compositionally biased region" description="Polar residues" evidence="1">
    <location>
        <begin position="820"/>
        <end position="849"/>
    </location>
</feature>
<sequence>MSRRMGNRRTTQENSPEALAAAAAIGNALSNNGRTVDKSKIPQYNQSFTSRTTSIAGIKRYTMISDRKPNSKAPSMSENTNQFSRRTSSLPNRKHATTANNSSMRKQHKIHEDAETAFREFGGHQSTRVLNVPITKNRNSNPRTTSLRSSSSITATTKKYIPGPRGLVAVQVPVREESPRYSMNSHSRNPAGRTYSLPTGNHNMNLMHRNKTTKTAGPQERNPERELKSKAHRSIKEPPKMHVKSSKQPHNDGIPLIQITMNEETEQELKEDLNDPFEFKPMIISDDDSFIESNALDHNETHKSSSNLSGREKKEQIEKLLDDVHALEAKISNIEMAKSNEEEREQKLILELQTIKLNEERRVEILERELSIAKENADLEAEELRLIELKRQEQLRKEKETKIKNELANIHPPTVTESEPEKLLSEDGQNELNTQNKDRGIKNFESNHSQLDTVDDTPVNLTLPGSFHESAFHINSTSESEDDLDSDSPTGSQLSDYNYIEGSTIDLRATAKTSVESEIDTNQTELKFPQGEDLENTKKTISDLVNTDFVPTENQNDFGQEVLNLNDADLESFETSSDASVMPSIRAENESDVSEDENENENDDDNGEDNDDDDDDDDDDDEEFHDSYDVIVHEPVQVKQTITNVPHLEYPLQHPNVAEIDKNIEQRYDAVEVNQSGANMAKYLRNDNNYAPSMSSGTLELDSENGNSRSSTETTKIFPSTWRDLPQPAFKSALKKTQATPLSSSSSVYSIDTPSNNAHIAHTTASNARIYGQNPPTYNSEQKHNPPNQPVLKEIPAMSPRRLEDKRKDPNHLWVRTLRGGSSNAPVSQKKSQTSSNPPLSPSYRTTKSWAAPPTSVGPVSKEASKNYSDVPQTIKNSNQRANQAPSNIDENNRILYPKEPLTKKSSFEKERPMKDNLGFKSMSLREPLVTKNSPTMRAGSFEREDRHERKNHGSRKSWNFSLSSPLKTKINHSAHPSNETDKIVHPMYDFKNKFNANREASLVDKRDDDHQNASLYVESLTTNNENASEVGTEGHRFSLFKNRSQTSNRNVPAGTTSLNPANSVTSAALPSSVPVTIIEKNGEIHKLYNDDSTKKNKSHNHHSGHNKFGKKLRKIFGRK</sequence>
<dbReference type="Proteomes" id="UP001162090">
    <property type="component" value="Chromosome 11"/>
</dbReference>
<feature type="compositionally biased region" description="Basic and acidic residues" evidence="1">
    <location>
        <begin position="801"/>
        <end position="811"/>
    </location>
</feature>
<feature type="region of interest" description="Disordered" evidence="1">
    <location>
        <begin position="1094"/>
        <end position="1120"/>
    </location>
</feature>
<feature type="compositionally biased region" description="Low complexity" evidence="1">
    <location>
        <begin position="137"/>
        <end position="157"/>
    </location>
</feature>
<name>A0AA35J216_SACUV</name>
<feature type="region of interest" description="Disordered" evidence="1">
    <location>
        <begin position="694"/>
        <end position="723"/>
    </location>
</feature>
<dbReference type="EMBL" id="OX365922">
    <property type="protein sequence ID" value="CAI4045076.1"/>
    <property type="molecule type" value="Genomic_DNA"/>
</dbReference>
<feature type="region of interest" description="Disordered" evidence="1">
    <location>
        <begin position="135"/>
        <end position="159"/>
    </location>
</feature>
<feature type="region of interest" description="Disordered" evidence="1">
    <location>
        <begin position="1046"/>
        <end position="1067"/>
    </location>
</feature>
<feature type="compositionally biased region" description="Polar residues" evidence="1">
    <location>
        <begin position="694"/>
        <end position="718"/>
    </location>
</feature>
<feature type="compositionally biased region" description="Acidic residues" evidence="1">
    <location>
        <begin position="590"/>
        <end position="623"/>
    </location>
</feature>
<reference evidence="2" key="1">
    <citation type="submission" date="2022-10" db="EMBL/GenBank/DDBJ databases">
        <authorList>
            <person name="Byrne P K."/>
        </authorList>
    </citation>
    <scope>NUCLEOTIDE SEQUENCE</scope>
    <source>
        <strain evidence="2">CBS7001</strain>
    </source>
</reference>
<evidence type="ECO:0008006" key="4">
    <source>
        <dbReference type="Google" id="ProtNLM"/>
    </source>
</evidence>
<feature type="compositionally biased region" description="Polar residues" evidence="1">
    <location>
        <begin position="72"/>
        <end position="104"/>
    </location>
</feature>
<organism evidence="2 3">
    <name type="scientific">Saccharomyces uvarum</name>
    <name type="common">Yeast</name>
    <name type="synonym">Saccharomyces bayanus var. uvarum</name>
    <dbReference type="NCBI Taxonomy" id="230603"/>
    <lineage>
        <taxon>Eukaryota</taxon>
        <taxon>Fungi</taxon>
        <taxon>Dikarya</taxon>
        <taxon>Ascomycota</taxon>
        <taxon>Saccharomycotina</taxon>
        <taxon>Saccharomycetes</taxon>
        <taxon>Saccharomycetales</taxon>
        <taxon>Saccharomycetaceae</taxon>
        <taxon>Saccharomyces</taxon>
    </lineage>
</organism>
<gene>
    <name evidence="2" type="primary">SUVC11G1130</name>
    <name evidence="2" type="ORF">SUVC_11G1130</name>
</gene>
<feature type="region of interest" description="Disordered" evidence="1">
    <location>
        <begin position="766"/>
        <end position="867"/>
    </location>
</feature>
<protein>
    <recommendedName>
        <fullName evidence="4">Eisosome protein SEG2</fullName>
    </recommendedName>
</protein>
<proteinExistence type="predicted"/>
<evidence type="ECO:0000256" key="1">
    <source>
        <dbReference type="SAM" id="MobiDB-lite"/>
    </source>
</evidence>
<dbReference type="AlphaFoldDB" id="A0AA35J216"/>
<feature type="region of interest" description="Disordered" evidence="1">
    <location>
        <begin position="573"/>
        <end position="623"/>
    </location>
</feature>
<evidence type="ECO:0000313" key="2">
    <source>
        <dbReference type="EMBL" id="CAI4045076.1"/>
    </source>
</evidence>
<feature type="region of interest" description="Disordered" evidence="1">
    <location>
        <begin position="934"/>
        <end position="961"/>
    </location>
</feature>
<feature type="region of interest" description="Disordered" evidence="1">
    <location>
        <begin position="179"/>
        <end position="252"/>
    </location>
</feature>
<feature type="region of interest" description="Disordered" evidence="1">
    <location>
        <begin position="408"/>
        <end position="439"/>
    </location>
</feature>
<feature type="compositionally biased region" description="Basic and acidic residues" evidence="1">
    <location>
        <begin position="221"/>
        <end position="240"/>
    </location>
</feature>
<feature type="region of interest" description="Disordered" evidence="1">
    <location>
        <begin position="65"/>
        <end position="107"/>
    </location>
</feature>
<feature type="compositionally biased region" description="Basic residues" evidence="1">
    <location>
        <begin position="1096"/>
        <end position="1120"/>
    </location>
</feature>
<feature type="region of interest" description="Disordered" evidence="1">
    <location>
        <begin position="475"/>
        <end position="497"/>
    </location>
</feature>
<accession>A0AA35J216</accession>